<evidence type="ECO:0000256" key="5">
    <source>
        <dbReference type="RuleBase" id="RU362027"/>
    </source>
</evidence>
<gene>
    <name evidence="8" type="ORF">HS088_TW13G00201</name>
</gene>
<evidence type="ECO:0000256" key="3">
    <source>
        <dbReference type="ARBA" id="ARBA00022676"/>
    </source>
</evidence>
<keyword evidence="5" id="KW-1133">Transmembrane helix</keyword>
<dbReference type="EMBL" id="JAAARO010000013">
    <property type="protein sequence ID" value="KAF5737322.1"/>
    <property type="molecule type" value="Genomic_DNA"/>
</dbReference>
<dbReference type="SUPFAM" id="SSF53448">
    <property type="entry name" value="Nucleotide-diphospho-sugar transferases"/>
    <property type="match status" value="1"/>
</dbReference>
<dbReference type="InterPro" id="IPR029993">
    <property type="entry name" value="GAUT"/>
</dbReference>
<dbReference type="FunCoup" id="A0A7J7CT89">
    <property type="interactions" value="2216"/>
</dbReference>
<dbReference type="UniPathway" id="UPA00845"/>
<keyword evidence="4" id="KW-0808">Transferase</keyword>
<comment type="similarity">
    <text evidence="2 5">Belongs to the glycosyltransferase 8 family.</text>
</comment>
<dbReference type="PANTHER" id="PTHR32116:SF12">
    <property type="entry name" value="GALACTURONOSYLTRANSFERASE 7-RELATED"/>
    <property type="match status" value="1"/>
</dbReference>
<dbReference type="InterPro" id="IPR002495">
    <property type="entry name" value="Glyco_trans_8"/>
</dbReference>
<dbReference type="Pfam" id="PF01501">
    <property type="entry name" value="Glyco_transf_8"/>
    <property type="match status" value="1"/>
</dbReference>
<dbReference type="GO" id="GO:0047262">
    <property type="term" value="F:polygalacturonate 4-alpha-galacturonosyltransferase activity"/>
    <property type="evidence" value="ECO:0007669"/>
    <property type="project" value="InterPro"/>
</dbReference>
<feature type="compositionally biased region" description="Basic and acidic residues" evidence="7">
    <location>
        <begin position="62"/>
        <end position="76"/>
    </location>
</feature>
<keyword evidence="5" id="KW-0333">Golgi apparatus</keyword>
<evidence type="ECO:0000256" key="1">
    <source>
        <dbReference type="ARBA" id="ARBA00004877"/>
    </source>
</evidence>
<dbReference type="EC" id="2.4.1.-" evidence="5"/>
<dbReference type="PANTHER" id="PTHR32116">
    <property type="entry name" value="GALACTURONOSYLTRANSFERASE 4-RELATED"/>
    <property type="match status" value="1"/>
</dbReference>
<evidence type="ECO:0000256" key="4">
    <source>
        <dbReference type="ARBA" id="ARBA00022679"/>
    </source>
</evidence>
<proteinExistence type="inferred from homology"/>
<feature type="region of interest" description="Disordered" evidence="7">
    <location>
        <begin position="93"/>
        <end position="149"/>
    </location>
</feature>
<dbReference type="Pfam" id="PF25557">
    <property type="entry name" value="GAUT_1"/>
    <property type="match status" value="1"/>
</dbReference>
<evidence type="ECO:0000313" key="9">
    <source>
        <dbReference type="Proteomes" id="UP000593562"/>
    </source>
</evidence>
<feature type="compositionally biased region" description="Polar residues" evidence="7">
    <location>
        <begin position="123"/>
        <end position="137"/>
    </location>
</feature>
<feature type="region of interest" description="Disordered" evidence="7">
    <location>
        <begin position="57"/>
        <end position="76"/>
    </location>
</feature>
<organism evidence="8 9">
    <name type="scientific">Tripterygium wilfordii</name>
    <name type="common">Thunder God vine</name>
    <dbReference type="NCBI Taxonomy" id="458696"/>
    <lineage>
        <taxon>Eukaryota</taxon>
        <taxon>Viridiplantae</taxon>
        <taxon>Streptophyta</taxon>
        <taxon>Embryophyta</taxon>
        <taxon>Tracheophyta</taxon>
        <taxon>Spermatophyta</taxon>
        <taxon>Magnoliopsida</taxon>
        <taxon>eudicotyledons</taxon>
        <taxon>Gunneridae</taxon>
        <taxon>Pentapetalae</taxon>
        <taxon>rosids</taxon>
        <taxon>fabids</taxon>
        <taxon>Celastrales</taxon>
        <taxon>Celastraceae</taxon>
        <taxon>Tripterygium</taxon>
    </lineage>
</organism>
<evidence type="ECO:0000256" key="6">
    <source>
        <dbReference type="SAM" id="Coils"/>
    </source>
</evidence>
<dbReference type="AlphaFoldDB" id="A0A7J7CT89"/>
<reference evidence="8 9" key="1">
    <citation type="journal article" date="2020" name="Nat. Commun.">
        <title>Genome of Tripterygium wilfordii and identification of cytochrome P450 involved in triptolide biosynthesis.</title>
        <authorList>
            <person name="Tu L."/>
            <person name="Su P."/>
            <person name="Zhang Z."/>
            <person name="Gao L."/>
            <person name="Wang J."/>
            <person name="Hu T."/>
            <person name="Zhou J."/>
            <person name="Zhang Y."/>
            <person name="Zhao Y."/>
            <person name="Liu Y."/>
            <person name="Song Y."/>
            <person name="Tong Y."/>
            <person name="Lu Y."/>
            <person name="Yang J."/>
            <person name="Xu C."/>
            <person name="Jia M."/>
            <person name="Peters R.J."/>
            <person name="Huang L."/>
            <person name="Gao W."/>
        </authorList>
    </citation>
    <scope>NUCLEOTIDE SEQUENCE [LARGE SCALE GENOMIC DNA]</scope>
    <source>
        <strain evidence="9">cv. XIE 37</strain>
        <tissue evidence="8">Leaf</tissue>
    </source>
</reference>
<comment type="caution">
    <text evidence="8">The sequence shown here is derived from an EMBL/GenBank/DDBJ whole genome shotgun (WGS) entry which is preliminary data.</text>
</comment>
<keyword evidence="9" id="KW-1185">Reference proteome</keyword>
<dbReference type="GO" id="GO:0071555">
    <property type="term" value="P:cell wall organization"/>
    <property type="evidence" value="ECO:0007669"/>
    <property type="project" value="UniProtKB-KW"/>
</dbReference>
<dbReference type="OrthoDB" id="411524at2759"/>
<keyword evidence="6" id="KW-0175">Coiled coil</keyword>
<evidence type="ECO:0000256" key="7">
    <source>
        <dbReference type="SAM" id="MobiDB-lite"/>
    </source>
</evidence>
<sequence>MKVGGGGGVYSGKRRCNGLVVGVLCLVILSLLVPLIGLHNAFHSGAYPYDQPSSTTNVLIDNSHDSKEKHESPVNETRVKEILDKIPPILPQGLWNRSNEPLNETIDTAPSGTSTGKKGSSTADVVQQLPTDTNDAKTGTDPANAYGRGGVDEYGKGGVDENINSCEVSFGTYCLWRGKNREETNGEMNASMVKKLKDRLFVARAYYPSIAKLPAQNKLSRELKQNIQELERVLSESSTDAVLQPGIEKKLRKMEAAIARAKSCPVDCGNVDKKLRQILDLTLDEATFHMKQSIFLYQLAVRTMPKGLHCLSMNQTVEYFKSPLKDMELSLAGKYSDPTLQHYVVFSKNVLASSVVINSTVTHARESGNLVFHVLTDQQNYFAMKLWFFRNMYKDAAVQVLNIEHLNMDSHAEATDIKMSMPREFRVSFSSVDNQPSKNIRTEYITTFSPSHYLLPEIFKSLEKVLVLNDDVVVQQDLSSLWNLNMGGKVNGAVQFCSVRLGLLKSYLGENNADENACVWMSGLNIIDLARWRELDLTKIYWRFVQEVKLREKSVGDHELAANLLTFQDTVYALDDWALSGLGHDFWIDVRDIENAAVLHYNGDMKPWLNMGIPKYKTYWNKFLNREDEFLLACNVNA</sequence>
<dbReference type="Gene3D" id="3.90.550.10">
    <property type="entry name" value="Spore Coat Polysaccharide Biosynthesis Protein SpsA, Chain A"/>
    <property type="match status" value="1"/>
</dbReference>
<evidence type="ECO:0000313" key="8">
    <source>
        <dbReference type="EMBL" id="KAF5737322.1"/>
    </source>
</evidence>
<dbReference type="GO" id="GO:0000139">
    <property type="term" value="C:Golgi membrane"/>
    <property type="evidence" value="ECO:0007669"/>
    <property type="project" value="UniProtKB-SubCell"/>
</dbReference>
<name>A0A7J7CT89_TRIWF</name>
<accession>A0A7J7CT89</accession>
<feature type="transmembrane region" description="Helical" evidence="5">
    <location>
        <begin position="20"/>
        <end position="42"/>
    </location>
</feature>
<keyword evidence="5" id="KW-0961">Cell wall biogenesis/degradation</keyword>
<evidence type="ECO:0000256" key="2">
    <source>
        <dbReference type="ARBA" id="ARBA00006351"/>
    </source>
</evidence>
<comment type="pathway">
    <text evidence="1 5">Glycan metabolism; pectin biosynthesis.</text>
</comment>
<keyword evidence="3 5" id="KW-0328">Glycosyltransferase</keyword>
<keyword evidence="5" id="KW-0812">Transmembrane</keyword>
<feature type="coiled-coil region" evidence="6">
    <location>
        <begin position="213"/>
        <end position="240"/>
    </location>
</feature>
<protein>
    <recommendedName>
        <fullName evidence="5">Hexosyltransferase</fullName>
        <ecNumber evidence="5">2.4.1.-</ecNumber>
    </recommendedName>
</protein>
<keyword evidence="5" id="KW-0472">Membrane</keyword>
<dbReference type="InterPro" id="IPR029044">
    <property type="entry name" value="Nucleotide-diphossugar_trans"/>
</dbReference>
<comment type="subcellular location">
    <subcellularLocation>
        <location evidence="5">Golgi apparatus membrane</location>
        <topology evidence="5">Single-pass type II membrane protein</topology>
    </subcellularLocation>
</comment>
<dbReference type="Proteomes" id="UP000593562">
    <property type="component" value="Unassembled WGS sequence"/>
</dbReference>
<dbReference type="InParanoid" id="A0A7J7CT89"/>
<feature type="compositionally biased region" description="Low complexity" evidence="7">
    <location>
        <begin position="111"/>
        <end position="122"/>
    </location>
</feature>
<feature type="compositionally biased region" description="Polar residues" evidence="7">
    <location>
        <begin position="95"/>
        <end position="110"/>
    </location>
</feature>
<dbReference type="GO" id="GO:0045489">
    <property type="term" value="P:pectin biosynthetic process"/>
    <property type="evidence" value="ECO:0007669"/>
    <property type="project" value="UniProtKB-UniPathway"/>
</dbReference>